<dbReference type="InterPro" id="IPR027470">
    <property type="entry name" value="Cation_efflux_CTD"/>
</dbReference>
<keyword evidence="7" id="KW-1133">Transmembrane helix</keyword>
<dbReference type="AlphaFoldDB" id="A0AAV7H0Y1"/>
<keyword evidence="4" id="KW-0813">Transport</keyword>
<dbReference type="Proteomes" id="UP000775213">
    <property type="component" value="Unassembled WGS sequence"/>
</dbReference>
<protein>
    <recommendedName>
        <fullName evidence="13">Cation efflux protein cytoplasmic domain-containing protein</fullName>
    </recommendedName>
</protein>
<keyword evidence="6" id="KW-0812">Transmembrane</keyword>
<comment type="similarity">
    <text evidence="3">Belongs to the cation diffusion facilitator (CDF) transporter (TC 2.A.4) family. SLC30A subfamily.</text>
</comment>
<dbReference type="Gene3D" id="1.20.1510.10">
    <property type="entry name" value="Cation efflux protein transmembrane domain"/>
    <property type="match status" value="1"/>
</dbReference>
<evidence type="ECO:0000256" key="6">
    <source>
        <dbReference type="ARBA" id="ARBA00022692"/>
    </source>
</evidence>
<evidence type="ECO:0000259" key="9">
    <source>
        <dbReference type="Pfam" id="PF01545"/>
    </source>
</evidence>
<dbReference type="PANTHER" id="PTHR43840">
    <property type="entry name" value="MITOCHONDRIAL METAL TRANSPORTER 1-RELATED"/>
    <property type="match status" value="1"/>
</dbReference>
<dbReference type="Gene3D" id="3.30.70.1350">
    <property type="entry name" value="Cation efflux protein, cytoplasmic domain"/>
    <property type="match status" value="1"/>
</dbReference>
<keyword evidence="8" id="KW-0472">Membrane</keyword>
<dbReference type="InterPro" id="IPR027469">
    <property type="entry name" value="Cation_efflux_TMD_sf"/>
</dbReference>
<evidence type="ECO:0000259" key="10">
    <source>
        <dbReference type="Pfam" id="PF16916"/>
    </source>
</evidence>
<evidence type="ECO:0000256" key="8">
    <source>
        <dbReference type="ARBA" id="ARBA00023136"/>
    </source>
</evidence>
<gene>
    <name evidence="11" type="ORF">IEQ34_009037</name>
</gene>
<dbReference type="Pfam" id="PF01545">
    <property type="entry name" value="Cation_efflux"/>
    <property type="match status" value="1"/>
</dbReference>
<dbReference type="InterPro" id="IPR002524">
    <property type="entry name" value="Cation_efflux"/>
</dbReference>
<keyword evidence="5" id="KW-0926">Vacuole</keyword>
<dbReference type="InterPro" id="IPR050291">
    <property type="entry name" value="CDF_Transporter"/>
</dbReference>
<comment type="subcellular location">
    <subcellularLocation>
        <location evidence="2">Vacuole membrane</location>
        <topology evidence="2">Multi-pass membrane protein</topology>
    </subcellularLocation>
</comment>
<organism evidence="11 12">
    <name type="scientific">Dendrobium chrysotoxum</name>
    <name type="common">Orchid</name>
    <dbReference type="NCBI Taxonomy" id="161865"/>
    <lineage>
        <taxon>Eukaryota</taxon>
        <taxon>Viridiplantae</taxon>
        <taxon>Streptophyta</taxon>
        <taxon>Embryophyta</taxon>
        <taxon>Tracheophyta</taxon>
        <taxon>Spermatophyta</taxon>
        <taxon>Magnoliopsida</taxon>
        <taxon>Liliopsida</taxon>
        <taxon>Asparagales</taxon>
        <taxon>Orchidaceae</taxon>
        <taxon>Epidendroideae</taxon>
        <taxon>Malaxideae</taxon>
        <taxon>Dendrobiinae</taxon>
        <taxon>Dendrobium</taxon>
    </lineage>
</organism>
<dbReference type="InterPro" id="IPR058533">
    <property type="entry name" value="Cation_efflux_TM"/>
</dbReference>
<evidence type="ECO:0000256" key="5">
    <source>
        <dbReference type="ARBA" id="ARBA00022554"/>
    </source>
</evidence>
<dbReference type="PANTHER" id="PTHR43840:SF15">
    <property type="entry name" value="MITOCHONDRIAL METAL TRANSPORTER 1-RELATED"/>
    <property type="match status" value="1"/>
</dbReference>
<dbReference type="SUPFAM" id="SSF160240">
    <property type="entry name" value="Cation efflux protein cytoplasmic domain-like"/>
    <property type="match status" value="1"/>
</dbReference>
<name>A0AAV7H0Y1_DENCH</name>
<evidence type="ECO:0000256" key="4">
    <source>
        <dbReference type="ARBA" id="ARBA00022448"/>
    </source>
</evidence>
<dbReference type="GO" id="GO:0005774">
    <property type="term" value="C:vacuolar membrane"/>
    <property type="evidence" value="ECO:0007669"/>
    <property type="project" value="UniProtKB-SubCell"/>
</dbReference>
<feature type="domain" description="Cation efflux protein transmembrane" evidence="9">
    <location>
        <begin position="214"/>
        <end position="431"/>
    </location>
</feature>
<dbReference type="NCBIfam" id="TIGR01297">
    <property type="entry name" value="CDF"/>
    <property type="match status" value="1"/>
</dbReference>
<evidence type="ECO:0000256" key="2">
    <source>
        <dbReference type="ARBA" id="ARBA00004128"/>
    </source>
</evidence>
<dbReference type="GO" id="GO:0008324">
    <property type="term" value="F:monoatomic cation transmembrane transporter activity"/>
    <property type="evidence" value="ECO:0007669"/>
    <property type="project" value="InterPro"/>
</dbReference>
<evidence type="ECO:0000256" key="3">
    <source>
        <dbReference type="ARBA" id="ARBA00008873"/>
    </source>
</evidence>
<dbReference type="InterPro" id="IPR036837">
    <property type="entry name" value="Cation_efflux_CTD_sf"/>
</dbReference>
<dbReference type="FunFam" id="3.30.70.1350:FF:000008">
    <property type="entry name" value="Metal tolerance protein C1"/>
    <property type="match status" value="1"/>
</dbReference>
<keyword evidence="12" id="KW-1185">Reference proteome</keyword>
<dbReference type="Pfam" id="PF16916">
    <property type="entry name" value="ZT_dimer"/>
    <property type="match status" value="1"/>
</dbReference>
<reference evidence="11 12" key="1">
    <citation type="journal article" date="2021" name="Hortic Res">
        <title>Chromosome-scale assembly of the Dendrobium chrysotoxum genome enhances the understanding of orchid evolution.</title>
        <authorList>
            <person name="Zhang Y."/>
            <person name="Zhang G.Q."/>
            <person name="Zhang D."/>
            <person name="Liu X.D."/>
            <person name="Xu X.Y."/>
            <person name="Sun W.H."/>
            <person name="Yu X."/>
            <person name="Zhu X."/>
            <person name="Wang Z.W."/>
            <person name="Zhao X."/>
            <person name="Zhong W.Y."/>
            <person name="Chen H."/>
            <person name="Yin W.L."/>
            <person name="Huang T."/>
            <person name="Niu S.C."/>
            <person name="Liu Z.J."/>
        </authorList>
    </citation>
    <scope>NUCLEOTIDE SEQUENCE [LARGE SCALE GENOMIC DNA]</scope>
    <source>
        <strain evidence="11">Lindl</strain>
    </source>
</reference>
<dbReference type="EMBL" id="JAGFBR010000009">
    <property type="protein sequence ID" value="KAH0461462.1"/>
    <property type="molecule type" value="Genomic_DNA"/>
</dbReference>
<comment type="caution">
    <text evidence="11">The sequence shown here is derived from an EMBL/GenBank/DDBJ whole genome shotgun (WGS) entry which is preliminary data.</text>
</comment>
<evidence type="ECO:0000313" key="11">
    <source>
        <dbReference type="EMBL" id="KAH0461462.1"/>
    </source>
</evidence>
<feature type="domain" description="Cation efflux protein cytoplasmic" evidence="10">
    <location>
        <begin position="437"/>
        <end position="512"/>
    </location>
</feature>
<evidence type="ECO:0000313" key="12">
    <source>
        <dbReference type="Proteomes" id="UP000775213"/>
    </source>
</evidence>
<evidence type="ECO:0000256" key="1">
    <source>
        <dbReference type="ARBA" id="ARBA00003168"/>
    </source>
</evidence>
<accession>A0AAV7H0Y1</accession>
<evidence type="ECO:0008006" key="13">
    <source>
        <dbReference type="Google" id="ProtNLM"/>
    </source>
</evidence>
<comment type="function">
    <text evidence="1">Involved in sequestration of excess metal in the cytoplasm into vacuoles to maintain metal homeostasis.</text>
</comment>
<proteinExistence type="inferred from homology"/>
<dbReference type="SUPFAM" id="SSF161111">
    <property type="entry name" value="Cation efflux protein transmembrane domain-like"/>
    <property type="match status" value="1"/>
</dbReference>
<sequence length="571" mass="62701">MDSSCKAPECMYPRHTISSSTRQDHCIVAPPEGLPAYRHDSIPGHKEPATSSPPHGSWIVSPYLWLKYKSISAPTHLKKYTPIILMVGIYLYWAQSPKKNVFYRAQNTLAARAGRGTDLSGELGIFFFNNKKMGFRRPNLAALRRAYCAGRSLPWRHNRLLLPTVPLPIVLPLWEHQDYILISRRWHGGHTNESHHHSHFDKEREKAEGIFRLGLAADVSLSVGKALTGYICGSTAIIADAAHSASDVVLSSIALLSYRAAKAPKDKEHPYGHGKFESLGALGISCMLLGTAGGIAWHAFDVLQGVLTSTPDMINHTLDHHNHNHGHGGHHHGFDLDHPILALSMTILSISVKEGLYWITKRAGEKQGSGLMKANAWHHRADAISSVVALVGVGGSLLGLPFVDPLAGIVVAGMILKAGIETGYQSVMELVDAGAPPAVLAPIRRTITQVEDVKGCHRLRGRKAGSFLYLDVHIEVDPFLSVSAAHDIGENVRQLIQKSHKQVAEVFVHIDPSYSHSMLDARMTSKNLENQNANISKQQEAEAIVSHVISSLFREVKDLPLNFSLNKLLLR</sequence>
<evidence type="ECO:0000256" key="7">
    <source>
        <dbReference type="ARBA" id="ARBA00022989"/>
    </source>
</evidence>
<dbReference type="FunFam" id="1.20.1510.10:FF:000023">
    <property type="entry name" value="Metal tolerance protein C1"/>
    <property type="match status" value="1"/>
</dbReference>